<feature type="transmembrane region" description="Helical" evidence="6">
    <location>
        <begin position="813"/>
        <end position="835"/>
    </location>
</feature>
<dbReference type="eggNOG" id="COG0392">
    <property type="taxonomic scope" value="Bacteria"/>
</dbReference>
<keyword evidence="5 6" id="KW-0472">Membrane</keyword>
<name>D7BLU6_ARCHD</name>
<dbReference type="Proteomes" id="UP000000376">
    <property type="component" value="Chromosome"/>
</dbReference>
<evidence type="ECO:0000256" key="1">
    <source>
        <dbReference type="ARBA" id="ARBA00004651"/>
    </source>
</evidence>
<dbReference type="Pfam" id="PF03706">
    <property type="entry name" value="LPG_synthase_TM"/>
    <property type="match status" value="1"/>
</dbReference>
<feature type="transmembrane region" description="Helical" evidence="6">
    <location>
        <begin position="562"/>
        <end position="582"/>
    </location>
</feature>
<comment type="subcellular location">
    <subcellularLocation>
        <location evidence="1">Cell membrane</location>
        <topology evidence="1">Multi-pass membrane protein</topology>
    </subcellularLocation>
</comment>
<dbReference type="GO" id="GO:0005886">
    <property type="term" value="C:plasma membrane"/>
    <property type="evidence" value="ECO:0007669"/>
    <property type="project" value="UniProtKB-SubCell"/>
</dbReference>
<feature type="transmembrane region" description="Helical" evidence="6">
    <location>
        <begin position="784"/>
        <end position="801"/>
    </location>
</feature>
<dbReference type="EMBL" id="CP002045">
    <property type="protein sequence ID" value="ADH91895.1"/>
    <property type="molecule type" value="Genomic_DNA"/>
</dbReference>
<feature type="transmembrane region" description="Helical" evidence="6">
    <location>
        <begin position="101"/>
        <end position="119"/>
    </location>
</feature>
<evidence type="ECO:0000313" key="8">
    <source>
        <dbReference type="Proteomes" id="UP000000376"/>
    </source>
</evidence>
<sequence length="860" mass="92509">MSTPLSSRTVTLVDVPQRWMRQPADLVGAIVALLAIAGVVVLSAYARLTVLGVTNDVRAATSSLIEQLFFVPINVLEGVVSFFLPLALIVEMVFKRRWRTLVTAIVANLTAPFLAWLAHTVAAELIYGAGLHGTVSLQTFIHPVPYLAAIAALLTVAGSFQGSRLVRWGWILTSLVALLLVLQGKQTLPGSVATILLGVSVALLLRFVIGAPPQRVTGAAFVDLVRRAGVDPVEIIRYDSPDSVPVSAWSVEARGPVGYVDSGAIRKLAAMWNDDPAITLPSISPSRVVSSLDGHHGHMLATTARHKYPTFKPASVSRVYVVRDASGDIFRVHVLDDDRIIVGALADLWRQLRLKITYHGAAHTLQEAAQQHVVMQLAVEHAGVSRETFVSDAHADSSVCLVYRIPDAPLLDDVDGEDISDSQLDSLWERLQKAHARGFSHGDLHAGCVHLDNAGLHISHWQDGSLMASETVRLVDLVQGLAMLAGIVGVDRAVSSLIRSVPFERIMSLVPLLQKAILPPRTREDFPKSKDVARIREVLEQRLPDVEPMEPVELKRFSPKTIITVSIGVIAVYLLAASVNFTDLSAALKTANPWWMIVSFTSGLLTYLGAAITLKAYTQERVPLGQSILVQVAASLVTLVAPAGIGPAALNLRFLQKKNVGIAPAVATVTVVQLAQFVTTVIFLILLTLVTGEFGALSMPSGSIILGIGVTALILSSVFLIKPLRTWILVKIKPTVEQIWPRLVWLGTHPQRLAFGFLGSIIMTIAFVACFGCALAAFGYQLPLVTLAVTYLISNSVGSLVPSPGGIGPVEAALTGGLVLAGIPYSVALSTAVLYRLFTFWGRVPLGWIALQIATKRNYI</sequence>
<feature type="transmembrane region" description="Helical" evidence="6">
    <location>
        <begin position="68"/>
        <end position="89"/>
    </location>
</feature>
<feature type="transmembrane region" description="Helical" evidence="6">
    <location>
        <begin position="702"/>
        <end position="721"/>
    </location>
</feature>
<evidence type="ECO:0000256" key="3">
    <source>
        <dbReference type="ARBA" id="ARBA00022692"/>
    </source>
</evidence>
<dbReference type="OrthoDB" id="5242664at2"/>
<feature type="transmembrane region" description="Helical" evidence="6">
    <location>
        <begin position="26"/>
        <end position="48"/>
    </location>
</feature>
<organism evidence="7 8">
    <name type="scientific">Arcanobacterium haemolyticum (strain ATCC 9345 / DSM 20595 / CCM 5947 / CCUG 17215 / LMG 16163 / NBRC 15585 / NCTC 8452 / 11018)</name>
    <dbReference type="NCBI Taxonomy" id="644284"/>
    <lineage>
        <taxon>Bacteria</taxon>
        <taxon>Bacillati</taxon>
        <taxon>Actinomycetota</taxon>
        <taxon>Actinomycetes</taxon>
        <taxon>Actinomycetales</taxon>
        <taxon>Actinomycetaceae</taxon>
        <taxon>Arcanobacterium</taxon>
    </lineage>
</organism>
<evidence type="ECO:0000256" key="5">
    <source>
        <dbReference type="ARBA" id="ARBA00023136"/>
    </source>
</evidence>
<protein>
    <recommendedName>
        <fullName evidence="9">Integral membrane protein</fullName>
    </recommendedName>
</protein>
<keyword evidence="3 6" id="KW-0812">Transmembrane</keyword>
<accession>D7BLU6</accession>
<evidence type="ECO:0000256" key="6">
    <source>
        <dbReference type="SAM" id="Phobius"/>
    </source>
</evidence>
<feature type="transmembrane region" description="Helical" evidence="6">
    <location>
        <begin position="188"/>
        <end position="209"/>
    </location>
</feature>
<dbReference type="HOGENOM" id="CLU_009723_1_0_11"/>
<feature type="transmembrane region" description="Helical" evidence="6">
    <location>
        <begin position="594"/>
        <end position="616"/>
    </location>
</feature>
<dbReference type="PANTHER" id="PTHR39087">
    <property type="entry name" value="UPF0104 MEMBRANE PROTEIN MJ1595"/>
    <property type="match status" value="1"/>
</dbReference>
<evidence type="ECO:0000313" key="7">
    <source>
        <dbReference type="EMBL" id="ADH91895.1"/>
    </source>
</evidence>
<keyword evidence="2" id="KW-1003">Cell membrane</keyword>
<reference evidence="7 8" key="1">
    <citation type="journal article" date="2010" name="Stand. Genomic Sci.">
        <title>Complete genome sequence of Arcanobacterium haemolyticum type strain (11018).</title>
        <authorList>
            <person name="Yasawong M."/>
            <person name="Teshima H."/>
            <person name="Lapidus A."/>
            <person name="Nolan M."/>
            <person name="Lucas S."/>
            <person name="Glavina Del Rio T."/>
            <person name="Tice H."/>
            <person name="Cheng J."/>
            <person name="Bruce D."/>
            <person name="Detter C."/>
            <person name="Tapia R."/>
            <person name="Han C."/>
            <person name="Goodwin L."/>
            <person name="Pitluck S."/>
            <person name="Liolios K."/>
            <person name="Ivanova N."/>
            <person name="Mavromatis K."/>
            <person name="Mikhailova N."/>
            <person name="Pati A."/>
            <person name="Chen A."/>
            <person name="Palaniappan K."/>
            <person name="Land M."/>
            <person name="Hauser L."/>
            <person name="Chang Y."/>
            <person name="Jeffries C."/>
            <person name="Rohde M."/>
            <person name="Sikorski J."/>
            <person name="Pukall R."/>
            <person name="Goker M."/>
            <person name="Woyke T."/>
            <person name="Bristow J."/>
            <person name="Eisen J."/>
            <person name="Markowitz V."/>
            <person name="Hugenholtz P."/>
            <person name="Kyrpides N."/>
            <person name="Klenk H."/>
        </authorList>
    </citation>
    <scope>NUCLEOTIDE SEQUENCE [LARGE SCALE GENOMIC DNA]</scope>
    <source>
        <strain evidence="8">ATCC 9345 / DSM 20595 / CCUG 17215 / LMG 16163 / NBRC 15585 / NCTC 8452 / 11018</strain>
    </source>
</reference>
<dbReference type="InterPro" id="IPR022791">
    <property type="entry name" value="L-PG_synthase/AglD"/>
</dbReference>
<dbReference type="RefSeq" id="WP_013169393.1">
    <property type="nucleotide sequence ID" value="NC_014218.1"/>
</dbReference>
<proteinExistence type="predicted"/>
<dbReference type="KEGG" id="ahe:Arch_0132"/>
<evidence type="ECO:0000256" key="2">
    <source>
        <dbReference type="ARBA" id="ARBA00022475"/>
    </source>
</evidence>
<dbReference type="PANTHER" id="PTHR39087:SF2">
    <property type="entry name" value="UPF0104 MEMBRANE PROTEIN MJ1595"/>
    <property type="match status" value="1"/>
</dbReference>
<feature type="transmembrane region" description="Helical" evidence="6">
    <location>
        <begin position="628"/>
        <end position="650"/>
    </location>
</feature>
<feature type="transmembrane region" description="Helical" evidence="6">
    <location>
        <begin position="165"/>
        <end position="182"/>
    </location>
</feature>
<keyword evidence="4 6" id="KW-1133">Transmembrane helix</keyword>
<keyword evidence="8" id="KW-1185">Reference proteome</keyword>
<feature type="transmembrane region" description="Helical" evidence="6">
    <location>
        <begin position="662"/>
        <end position="690"/>
    </location>
</feature>
<evidence type="ECO:0008006" key="9">
    <source>
        <dbReference type="Google" id="ProtNLM"/>
    </source>
</evidence>
<evidence type="ECO:0000256" key="4">
    <source>
        <dbReference type="ARBA" id="ARBA00022989"/>
    </source>
</evidence>
<feature type="transmembrane region" description="Helical" evidence="6">
    <location>
        <begin position="753"/>
        <end position="777"/>
    </location>
</feature>
<dbReference type="STRING" id="644284.Arch_0132"/>
<dbReference type="AlphaFoldDB" id="D7BLU6"/>
<dbReference type="NCBIfam" id="TIGR00374">
    <property type="entry name" value="flippase-like domain"/>
    <property type="match status" value="1"/>
</dbReference>
<gene>
    <name evidence="7" type="ordered locus">Arch_0132</name>
</gene>
<feature type="transmembrane region" description="Helical" evidence="6">
    <location>
        <begin position="139"/>
        <end position="158"/>
    </location>
</feature>